<proteinExistence type="inferred from homology"/>
<comment type="similarity">
    <text evidence="2 6">Belongs to the FPP/GGPP synthase family.</text>
</comment>
<dbReference type="SUPFAM" id="SSF48576">
    <property type="entry name" value="Terpenoid synthases"/>
    <property type="match status" value="1"/>
</dbReference>
<dbReference type="Pfam" id="PF00348">
    <property type="entry name" value="polyprenyl_synt"/>
    <property type="match status" value="1"/>
</dbReference>
<keyword evidence="8" id="KW-1185">Reference proteome</keyword>
<evidence type="ECO:0000256" key="2">
    <source>
        <dbReference type="ARBA" id="ARBA00006706"/>
    </source>
</evidence>
<dbReference type="InterPro" id="IPR000092">
    <property type="entry name" value="Polyprenyl_synt"/>
</dbReference>
<dbReference type="InterPro" id="IPR033749">
    <property type="entry name" value="Polyprenyl_synt_CS"/>
</dbReference>
<evidence type="ECO:0000313" key="8">
    <source>
        <dbReference type="Proteomes" id="UP001500967"/>
    </source>
</evidence>
<dbReference type="PANTHER" id="PTHR12001">
    <property type="entry name" value="GERANYLGERANYL PYROPHOSPHATE SYNTHASE"/>
    <property type="match status" value="1"/>
</dbReference>
<evidence type="ECO:0000313" key="7">
    <source>
        <dbReference type="EMBL" id="GAA0218871.1"/>
    </source>
</evidence>
<evidence type="ECO:0000256" key="6">
    <source>
        <dbReference type="RuleBase" id="RU004466"/>
    </source>
</evidence>
<accession>A0ABN0TDD4</accession>
<organism evidence="7 8">
    <name type="scientific">Cryptosporangium japonicum</name>
    <dbReference type="NCBI Taxonomy" id="80872"/>
    <lineage>
        <taxon>Bacteria</taxon>
        <taxon>Bacillati</taxon>
        <taxon>Actinomycetota</taxon>
        <taxon>Actinomycetes</taxon>
        <taxon>Cryptosporangiales</taxon>
        <taxon>Cryptosporangiaceae</taxon>
        <taxon>Cryptosporangium</taxon>
    </lineage>
</organism>
<evidence type="ECO:0000256" key="1">
    <source>
        <dbReference type="ARBA" id="ARBA00001946"/>
    </source>
</evidence>
<name>A0ABN0TDD4_9ACTN</name>
<keyword evidence="5" id="KW-0460">Magnesium</keyword>
<evidence type="ECO:0000256" key="5">
    <source>
        <dbReference type="ARBA" id="ARBA00022842"/>
    </source>
</evidence>
<dbReference type="PROSITE" id="PS00723">
    <property type="entry name" value="POLYPRENYL_SYNTHASE_1"/>
    <property type="match status" value="1"/>
</dbReference>
<dbReference type="SFLD" id="SFLDS00005">
    <property type="entry name" value="Isoprenoid_Synthase_Type_I"/>
    <property type="match status" value="1"/>
</dbReference>
<reference evidence="7 8" key="1">
    <citation type="journal article" date="2019" name="Int. J. Syst. Evol. Microbiol.">
        <title>The Global Catalogue of Microorganisms (GCM) 10K type strain sequencing project: providing services to taxonomists for standard genome sequencing and annotation.</title>
        <authorList>
            <consortium name="The Broad Institute Genomics Platform"/>
            <consortium name="The Broad Institute Genome Sequencing Center for Infectious Disease"/>
            <person name="Wu L."/>
            <person name="Ma J."/>
        </authorList>
    </citation>
    <scope>NUCLEOTIDE SEQUENCE [LARGE SCALE GENOMIC DNA]</scope>
    <source>
        <strain evidence="7 8">JCM 10425</strain>
    </source>
</reference>
<gene>
    <name evidence="7" type="ORF">GCM10009539_00280</name>
</gene>
<dbReference type="InterPro" id="IPR008949">
    <property type="entry name" value="Isoprenoid_synthase_dom_sf"/>
</dbReference>
<sequence>MPVSPLDRADLRTRVSASLRAQLHRQRGHLALVGPELGPVADALVDFLDGGKRLRPAFGYWGFRAAGGQDSDAVVRAVAACEFVQACALIHDDVMDGSDTRRGKPAVHKRFEALHRAEGYQGDAGKFGTAAAILLGDTCLIWGDEMLDRSGLPDDALKRARPVWDEMRTEIMAGQYLDVLAQAQGDHSVDRAMRVVRYKSAKYTVERPLHLGAALAGAGAELTESLSRYGLPVGEAFQLRDDVLGVFGDPAETGKPAGDDLREGKRTLLLAYAAERASAAQSELIDRHLGDPGLTDEGVDALRGVLVETGALARTEERIGALAARAVEVLKTAPFDAEAADALGELAAAATARTA</sequence>
<dbReference type="Gene3D" id="1.10.600.10">
    <property type="entry name" value="Farnesyl Diphosphate Synthase"/>
    <property type="match status" value="1"/>
</dbReference>
<dbReference type="SFLD" id="SFLDG01017">
    <property type="entry name" value="Polyprenyl_Transferase_Like"/>
    <property type="match status" value="1"/>
</dbReference>
<comment type="cofactor">
    <cofactor evidence="1">
        <name>Mg(2+)</name>
        <dbReference type="ChEBI" id="CHEBI:18420"/>
    </cofactor>
</comment>
<comment type="caution">
    <text evidence="7">The sequence shown here is derived from an EMBL/GenBank/DDBJ whole genome shotgun (WGS) entry which is preliminary data.</text>
</comment>
<evidence type="ECO:0000256" key="3">
    <source>
        <dbReference type="ARBA" id="ARBA00022679"/>
    </source>
</evidence>
<dbReference type="EMBL" id="BAAAGX010000001">
    <property type="protein sequence ID" value="GAA0218871.1"/>
    <property type="molecule type" value="Genomic_DNA"/>
</dbReference>
<dbReference type="Proteomes" id="UP001500967">
    <property type="component" value="Unassembled WGS sequence"/>
</dbReference>
<keyword evidence="4" id="KW-0479">Metal-binding</keyword>
<evidence type="ECO:0000256" key="4">
    <source>
        <dbReference type="ARBA" id="ARBA00022723"/>
    </source>
</evidence>
<dbReference type="CDD" id="cd00685">
    <property type="entry name" value="Trans_IPPS_HT"/>
    <property type="match status" value="1"/>
</dbReference>
<keyword evidence="3 6" id="KW-0808">Transferase</keyword>
<protein>
    <submittedName>
        <fullName evidence="7">Polyprenyl synthetase family protein</fullName>
    </submittedName>
</protein>
<dbReference type="PROSITE" id="PS00444">
    <property type="entry name" value="POLYPRENYL_SYNTHASE_2"/>
    <property type="match status" value="1"/>
</dbReference>
<dbReference type="PANTHER" id="PTHR12001:SF85">
    <property type="entry name" value="SHORT CHAIN ISOPRENYL DIPHOSPHATE SYNTHASE"/>
    <property type="match status" value="1"/>
</dbReference>